<dbReference type="NCBIfam" id="TIGR00151">
    <property type="entry name" value="ispF"/>
    <property type="match status" value="1"/>
</dbReference>
<dbReference type="SUPFAM" id="SSF53448">
    <property type="entry name" value="Nucleotide-diphospho-sugar transferases"/>
    <property type="match status" value="1"/>
</dbReference>
<evidence type="ECO:0000256" key="10">
    <source>
        <dbReference type="ARBA" id="ARBA00022723"/>
    </source>
</evidence>
<feature type="binding site" evidence="14">
    <location>
        <begin position="266"/>
        <end position="268"/>
    </location>
    <ligand>
        <name>4-CDP-2-C-methyl-D-erythritol 2-phosphate</name>
        <dbReference type="ChEBI" id="CHEBI:57919"/>
    </ligand>
</feature>
<feature type="site" description="Positions MEP for the nucleophilic attack" evidence="14">
    <location>
        <position position="221"/>
    </location>
</feature>
<keyword evidence="17" id="KW-1185">Reference proteome</keyword>
<dbReference type="InterPro" id="IPR029044">
    <property type="entry name" value="Nucleotide-diphossugar_trans"/>
</dbReference>
<comment type="catalytic activity">
    <reaction evidence="1 14">
        <text>4-CDP-2-C-methyl-D-erythritol 2-phosphate = 2-C-methyl-D-erythritol 2,4-cyclic diphosphate + CMP</text>
        <dbReference type="Rhea" id="RHEA:23864"/>
        <dbReference type="ChEBI" id="CHEBI:57919"/>
        <dbReference type="ChEBI" id="CHEBI:58483"/>
        <dbReference type="ChEBI" id="CHEBI:60377"/>
        <dbReference type="EC" id="4.6.1.12"/>
    </reaction>
</comment>
<dbReference type="NCBIfam" id="NF006899">
    <property type="entry name" value="PRK09382.1"/>
    <property type="match status" value="1"/>
</dbReference>
<feature type="binding site" evidence="14">
    <location>
        <begin position="292"/>
        <end position="293"/>
    </location>
    <ligand>
        <name>4-CDP-2-C-methyl-D-erythritol 2-phosphate</name>
        <dbReference type="ChEBI" id="CHEBI:57919"/>
    </ligand>
</feature>
<feature type="binding site" evidence="14">
    <location>
        <position position="268"/>
    </location>
    <ligand>
        <name>a divalent metal cation</name>
        <dbReference type="ChEBI" id="CHEBI:60240"/>
    </ligand>
</feature>
<comment type="caution">
    <text evidence="16">The sequence shown here is derived from an EMBL/GenBank/DDBJ whole genome shotgun (WGS) entry which is preliminary data.</text>
</comment>
<feature type="binding site" evidence="14">
    <location>
        <begin position="314"/>
        <end position="316"/>
    </location>
    <ligand>
        <name>4-CDP-2-C-methyl-D-erythritol 2-phosphate</name>
        <dbReference type="ChEBI" id="CHEBI:57919"/>
    </ligand>
</feature>
<evidence type="ECO:0000256" key="14">
    <source>
        <dbReference type="HAMAP-Rule" id="MF_01520"/>
    </source>
</evidence>
<evidence type="ECO:0000259" key="15">
    <source>
        <dbReference type="Pfam" id="PF02542"/>
    </source>
</evidence>
<dbReference type="RefSeq" id="WP_192108402.1">
    <property type="nucleotide sequence ID" value="NZ_JACYXJ010000002.1"/>
</dbReference>
<comment type="similarity">
    <text evidence="14">In the N-terminal section; belongs to the IspD/TarI cytidylyltransferase family. IspD subfamily.</text>
</comment>
<accession>A0ABR9C7R6</accession>
<dbReference type="NCBIfam" id="TIGR00453">
    <property type="entry name" value="ispD"/>
    <property type="match status" value="1"/>
</dbReference>
<gene>
    <name evidence="14" type="primary">ispDF</name>
    <name evidence="16" type="ORF">IG617_06555</name>
</gene>
<dbReference type="InterPro" id="IPR036571">
    <property type="entry name" value="MECDP_synthase_sf"/>
</dbReference>
<dbReference type="InterPro" id="IPR018294">
    <property type="entry name" value="ISPD_synthase_CS"/>
</dbReference>
<evidence type="ECO:0000256" key="7">
    <source>
        <dbReference type="ARBA" id="ARBA00009789"/>
    </source>
</evidence>
<sequence length="416" mass="44622">MTKQVAAIIVAGGRGSRLASSDDDRPKQYRTLAGRPVLTYTLEQFLDHPAISKVLVVRHADDLQLYDNAIADLKVPATDRLLTSVEGGATRQASVYAGLNALQYSECGVVLIHDAARPFVTHDAITAVIERLQQGAKAVLSAIPVVDTLKRANADTHSLSTVDRKGLWAAQTPQGFDLKTIWEAHQQALQSGRTDSTDDTAVAEWAGHQIELADGNADNFKITSPADLERARKIMEMTNQIEPPRPLAGSHALAGLGDVRMGTGYDVHAFDTGDAVILGGISIPHDRKLKGHSDADVVLHAITDAVLGAIGDGDIGTHFPPSDPKWKGAASDQFLHDAIRRVEDKGGRIAHIDATIICELPKIGPHRERMRQAIADICALPVSRVSVKATTSERLGFTGRKEGIASIAAVTVRLPF</sequence>
<dbReference type="HAMAP" id="MF_01520">
    <property type="entry name" value="IspDF"/>
    <property type="match status" value="1"/>
</dbReference>
<keyword evidence="11 14" id="KW-0414">Isoprene biosynthesis</keyword>
<keyword evidence="10 14" id="KW-0479">Metal-binding</keyword>
<keyword evidence="13 14" id="KW-0511">Multifunctional enzyme</keyword>
<feature type="region of interest" description="2-C-methyl-D-erythritol 2,4-cyclodiphosphate synthase" evidence="14">
    <location>
        <begin position="260"/>
        <end position="416"/>
    </location>
</feature>
<comment type="catalytic activity">
    <reaction evidence="2 14">
        <text>2-C-methyl-D-erythritol 4-phosphate + CTP + H(+) = 4-CDP-2-C-methyl-D-erythritol + diphosphate</text>
        <dbReference type="Rhea" id="RHEA:13429"/>
        <dbReference type="ChEBI" id="CHEBI:15378"/>
        <dbReference type="ChEBI" id="CHEBI:33019"/>
        <dbReference type="ChEBI" id="CHEBI:37563"/>
        <dbReference type="ChEBI" id="CHEBI:57823"/>
        <dbReference type="ChEBI" id="CHEBI:58262"/>
        <dbReference type="EC" id="2.7.7.60"/>
    </reaction>
</comment>
<dbReference type="InterPro" id="IPR001228">
    <property type="entry name" value="IspD"/>
</dbReference>
<feature type="region of interest" description="2-C-methyl-D-erythritol 4-phosphate cytidylyltransferase" evidence="14">
    <location>
        <begin position="1"/>
        <end position="259"/>
    </location>
</feature>
<proteinExistence type="inferred from homology"/>
<feature type="site" description="Transition state stabilizer" evidence="14">
    <location>
        <position position="17"/>
    </location>
</feature>
<feature type="site" description="Transition state stabilizer" evidence="14">
    <location>
        <position position="292"/>
    </location>
</feature>
<feature type="binding site" evidence="14">
    <location>
        <position position="266"/>
    </location>
    <ligand>
        <name>a divalent metal cation</name>
        <dbReference type="ChEBI" id="CHEBI:60240"/>
    </ligand>
</feature>
<dbReference type="EC" id="2.7.7.60" evidence="14"/>
<dbReference type="Proteomes" id="UP000615687">
    <property type="component" value="Unassembled WGS sequence"/>
</dbReference>
<dbReference type="InterPro" id="IPR020555">
    <property type="entry name" value="MECDP_synthase_CS"/>
</dbReference>
<dbReference type="CDD" id="cd00554">
    <property type="entry name" value="MECDP_synthase"/>
    <property type="match status" value="1"/>
</dbReference>
<dbReference type="GO" id="GO:0008685">
    <property type="term" value="F:2-C-methyl-D-erythritol 2,4-cyclodiphosphate synthase activity"/>
    <property type="evidence" value="ECO:0007669"/>
    <property type="project" value="UniProtKB-EC"/>
</dbReference>
<organism evidence="16 17">
    <name type="scientific">Roseibium polysiphoniae</name>
    <dbReference type="NCBI Taxonomy" id="2571221"/>
    <lineage>
        <taxon>Bacteria</taxon>
        <taxon>Pseudomonadati</taxon>
        <taxon>Pseudomonadota</taxon>
        <taxon>Alphaproteobacteria</taxon>
        <taxon>Hyphomicrobiales</taxon>
        <taxon>Stappiaceae</taxon>
        <taxon>Roseibium</taxon>
    </lineage>
</organism>
<feature type="binding site" evidence="14">
    <location>
        <begin position="390"/>
        <end position="393"/>
    </location>
    <ligand>
        <name>4-CDP-2-C-methyl-D-erythritol 2-phosphate</name>
        <dbReference type="ChEBI" id="CHEBI:57919"/>
    </ligand>
</feature>
<dbReference type="Pfam" id="PF02542">
    <property type="entry name" value="YgbB"/>
    <property type="match status" value="1"/>
</dbReference>
<comment type="similarity">
    <text evidence="7">Belongs to the IspD/TarI cytidylyltransferase family. IspD subfamily.</text>
</comment>
<comment type="pathway">
    <text evidence="5 14">Isoprenoid biosynthesis; isopentenyl diphosphate biosynthesis via DXP pathway; isopentenyl diphosphate from 1-deoxy-D-xylulose 5-phosphate: step 2/6.</text>
</comment>
<dbReference type="CDD" id="cd02516">
    <property type="entry name" value="CDP-ME_synthetase"/>
    <property type="match status" value="1"/>
</dbReference>
<dbReference type="GO" id="GO:0050518">
    <property type="term" value="F:2-C-methyl-D-erythritol 4-phosphate cytidylyltransferase activity"/>
    <property type="evidence" value="ECO:0007669"/>
    <property type="project" value="UniProtKB-EC"/>
</dbReference>
<keyword evidence="8 14" id="KW-0808">Transferase</keyword>
<dbReference type="Pfam" id="PF01128">
    <property type="entry name" value="IspD"/>
    <property type="match status" value="1"/>
</dbReference>
<dbReference type="SUPFAM" id="SSF69765">
    <property type="entry name" value="IpsF-like"/>
    <property type="match status" value="1"/>
</dbReference>
<dbReference type="PANTHER" id="PTHR43181:SF1">
    <property type="entry name" value="2-C-METHYL-D-ERYTHRITOL 2,4-CYCLODIPHOSPHATE SYNTHASE, CHLOROPLASTIC"/>
    <property type="match status" value="1"/>
</dbReference>
<keyword evidence="12 14" id="KW-0456">Lyase</keyword>
<protein>
    <recommendedName>
        <fullName evidence="14">Bifunctional enzyme IspD/IspF</fullName>
    </recommendedName>
    <domain>
        <recommendedName>
            <fullName evidence="14">2-C-methyl-D-erythritol 4-phosphate cytidylyltransferase</fullName>
            <ecNumber evidence="14">2.7.7.60</ecNumber>
        </recommendedName>
        <alternativeName>
            <fullName evidence="14">4-diphosphocytidyl-2C-methyl-D-erythritol synthase</fullName>
        </alternativeName>
        <alternativeName>
            <fullName evidence="14">MEP cytidylyltransferase</fullName>
            <shortName evidence="14">MCT</shortName>
        </alternativeName>
    </domain>
    <domain>
        <recommendedName>
            <fullName evidence="14">2-C-methyl-D-erythritol 2,4-cyclodiphosphate synthase</fullName>
            <shortName evidence="14">MECDP-synthase</shortName>
            <shortName evidence="14">MECPP-synthase</shortName>
            <shortName evidence="14">MECPS</shortName>
            <ecNumber evidence="14">4.6.1.12</ecNumber>
        </recommendedName>
    </domain>
</protein>
<evidence type="ECO:0000256" key="8">
    <source>
        <dbReference type="ARBA" id="ARBA00022679"/>
    </source>
</evidence>
<feature type="site" description="Transition state stabilizer" evidence="14">
    <location>
        <position position="391"/>
    </location>
</feature>
<dbReference type="PROSITE" id="PS01295">
    <property type="entry name" value="ISPD"/>
    <property type="match status" value="1"/>
</dbReference>
<evidence type="ECO:0000256" key="3">
    <source>
        <dbReference type="ARBA" id="ARBA00001968"/>
    </source>
</evidence>
<evidence type="ECO:0000256" key="11">
    <source>
        <dbReference type="ARBA" id="ARBA00023229"/>
    </source>
</evidence>
<feature type="site" description="Positions MEP for the nucleophilic attack" evidence="14">
    <location>
        <position position="164"/>
    </location>
</feature>
<comment type="function">
    <text evidence="14">Bifunctional enzyme that catalyzes the formation of 4-diphosphocytidyl-2-C-methyl-D-erythritol from CTP and 2-C-methyl-D-erythritol 4-phosphate (MEP) (IspD), and catalyzes the conversion of 4-diphosphocytidyl-2-C-methyl-D-erythritol 2-phosphate (CDP-ME2P) to 2-C-methyl-D-erythritol 2,4-cyclodiphosphate (ME-CPP) with a corresponding release of cytidine 5-monophosphate (CMP) (IspF).</text>
</comment>
<evidence type="ECO:0000256" key="9">
    <source>
        <dbReference type="ARBA" id="ARBA00022695"/>
    </source>
</evidence>
<comment type="similarity">
    <text evidence="6">Belongs to the IspF family.</text>
</comment>
<dbReference type="EMBL" id="JACYXJ010000002">
    <property type="protein sequence ID" value="MBD8875940.1"/>
    <property type="molecule type" value="Genomic_DNA"/>
</dbReference>
<dbReference type="InterPro" id="IPR003526">
    <property type="entry name" value="MECDP_synthase"/>
</dbReference>
<dbReference type="Gene3D" id="3.90.550.10">
    <property type="entry name" value="Spore Coat Polysaccharide Biosynthesis Protein SpsA, Chain A"/>
    <property type="match status" value="1"/>
</dbReference>
<feature type="domain" description="2-C-methyl-D-erythritol 2,4-cyclodiphosphate synthase" evidence="15">
    <location>
        <begin position="260"/>
        <end position="412"/>
    </location>
</feature>
<dbReference type="HAMAP" id="MF_00108">
    <property type="entry name" value="IspD"/>
    <property type="match status" value="1"/>
</dbReference>
<evidence type="ECO:0000256" key="4">
    <source>
        <dbReference type="ARBA" id="ARBA00004709"/>
    </source>
</evidence>
<evidence type="ECO:0000256" key="1">
    <source>
        <dbReference type="ARBA" id="ARBA00000200"/>
    </source>
</evidence>
<dbReference type="InterPro" id="IPR026596">
    <property type="entry name" value="IspD/F"/>
</dbReference>
<dbReference type="PANTHER" id="PTHR43181">
    <property type="entry name" value="2-C-METHYL-D-ERYTHRITOL 2,4-CYCLODIPHOSPHATE SYNTHASE, CHLOROPLASTIC"/>
    <property type="match status" value="1"/>
</dbReference>
<comment type="similarity">
    <text evidence="14">In the C-terminal section; belongs to the IspF family.</text>
</comment>
<evidence type="ECO:0000256" key="5">
    <source>
        <dbReference type="ARBA" id="ARBA00004787"/>
    </source>
</evidence>
<evidence type="ECO:0000313" key="17">
    <source>
        <dbReference type="Proteomes" id="UP000615687"/>
    </source>
</evidence>
<comment type="pathway">
    <text evidence="4 14">Isoprenoid biosynthesis; isopentenyl diphosphate biosynthesis via DXP pathway; isopentenyl diphosphate from 1-deoxy-D-xylulose 5-phosphate: step 4/6.</text>
</comment>
<feature type="binding site" evidence="14">
    <location>
        <position position="300"/>
    </location>
    <ligand>
        <name>a divalent metal cation</name>
        <dbReference type="ChEBI" id="CHEBI:60240"/>
    </ligand>
</feature>
<keyword evidence="9 14" id="KW-0548">Nucleotidyltransferase</keyword>
<evidence type="ECO:0000256" key="12">
    <source>
        <dbReference type="ARBA" id="ARBA00023239"/>
    </source>
</evidence>
<dbReference type="HAMAP" id="MF_00107">
    <property type="entry name" value="IspF"/>
    <property type="match status" value="1"/>
</dbReference>
<feature type="binding site" evidence="14">
    <location>
        <position position="397"/>
    </location>
    <ligand>
        <name>4-CDP-2-C-methyl-D-erythritol 2-phosphate</name>
        <dbReference type="ChEBI" id="CHEBI:57919"/>
    </ligand>
</feature>
<dbReference type="Gene3D" id="3.30.1330.50">
    <property type="entry name" value="2-C-methyl-D-erythritol 2,4-cyclodiphosphate synthase"/>
    <property type="match status" value="1"/>
</dbReference>
<feature type="binding site" evidence="14">
    <location>
        <position position="400"/>
    </location>
    <ligand>
        <name>4-CDP-2-C-methyl-D-erythritol 2-phosphate</name>
        <dbReference type="ChEBI" id="CHEBI:57919"/>
    </ligand>
</feature>
<evidence type="ECO:0000256" key="13">
    <source>
        <dbReference type="ARBA" id="ARBA00023268"/>
    </source>
</evidence>
<evidence type="ECO:0000313" key="16">
    <source>
        <dbReference type="EMBL" id="MBD8875940.1"/>
    </source>
</evidence>
<evidence type="ECO:0000256" key="2">
    <source>
        <dbReference type="ARBA" id="ARBA00001282"/>
    </source>
</evidence>
<dbReference type="InterPro" id="IPR034683">
    <property type="entry name" value="IspD/TarI"/>
</dbReference>
<comment type="cofactor">
    <cofactor evidence="3 14">
        <name>a divalent metal cation</name>
        <dbReference type="ChEBI" id="CHEBI:60240"/>
    </cofactor>
</comment>
<reference evidence="16 17" key="1">
    <citation type="submission" date="2020-09" db="EMBL/GenBank/DDBJ databases">
        <title>The genome sequence of type strain Labrenzia polysiphoniae KACC 19711.</title>
        <authorList>
            <person name="Liu Y."/>
        </authorList>
    </citation>
    <scope>NUCLEOTIDE SEQUENCE [LARGE SCALE GENOMIC DNA]</scope>
    <source>
        <strain evidence="16 17">KACC 19711</strain>
    </source>
</reference>
<dbReference type="EC" id="4.6.1.12" evidence="14"/>
<evidence type="ECO:0000256" key="6">
    <source>
        <dbReference type="ARBA" id="ARBA00008480"/>
    </source>
</evidence>
<comment type="caution">
    <text evidence="14">Lacks conserved residue(s) required for the propagation of feature annotation.</text>
</comment>
<name>A0ABR9C7R6_9HYPH</name>
<dbReference type="PROSITE" id="PS01350">
    <property type="entry name" value="ISPF"/>
    <property type="match status" value="1"/>
</dbReference>
<feature type="site" description="Transition state stabilizer" evidence="14">
    <location>
        <position position="27"/>
    </location>
</feature>